<keyword evidence="2" id="KW-1185">Reference proteome</keyword>
<protein>
    <submittedName>
        <fullName evidence="1">Uncharacterized protein</fullName>
    </submittedName>
</protein>
<reference evidence="1 2" key="1">
    <citation type="submission" date="2023-08" db="EMBL/GenBank/DDBJ databases">
        <title>A Necator americanus chromosomal reference genome.</title>
        <authorList>
            <person name="Ilik V."/>
            <person name="Petrzelkova K.J."/>
            <person name="Pardy F."/>
            <person name="Fuh T."/>
            <person name="Niatou-Singa F.S."/>
            <person name="Gouil Q."/>
            <person name="Baker L."/>
            <person name="Ritchie M.E."/>
            <person name="Jex A.R."/>
            <person name="Gazzola D."/>
            <person name="Li H."/>
            <person name="Toshio Fujiwara R."/>
            <person name="Zhan B."/>
            <person name="Aroian R.V."/>
            <person name="Pafco B."/>
            <person name="Schwarz E.M."/>
        </authorList>
    </citation>
    <scope>NUCLEOTIDE SEQUENCE [LARGE SCALE GENOMIC DNA]</scope>
    <source>
        <strain evidence="1 2">Aroian</strain>
        <tissue evidence="1">Whole animal</tissue>
    </source>
</reference>
<proteinExistence type="predicted"/>
<evidence type="ECO:0000313" key="2">
    <source>
        <dbReference type="Proteomes" id="UP001303046"/>
    </source>
</evidence>
<evidence type="ECO:0000313" key="1">
    <source>
        <dbReference type="EMBL" id="KAK6742409.1"/>
    </source>
</evidence>
<accession>A0ABR1CVP7</accession>
<dbReference type="EMBL" id="JAVFWL010000003">
    <property type="protein sequence ID" value="KAK6742409.1"/>
    <property type="molecule type" value="Genomic_DNA"/>
</dbReference>
<comment type="caution">
    <text evidence="1">The sequence shown here is derived from an EMBL/GenBank/DDBJ whole genome shotgun (WGS) entry which is preliminary data.</text>
</comment>
<dbReference type="Proteomes" id="UP001303046">
    <property type="component" value="Unassembled WGS sequence"/>
</dbReference>
<organism evidence="1 2">
    <name type="scientific">Necator americanus</name>
    <name type="common">Human hookworm</name>
    <dbReference type="NCBI Taxonomy" id="51031"/>
    <lineage>
        <taxon>Eukaryota</taxon>
        <taxon>Metazoa</taxon>
        <taxon>Ecdysozoa</taxon>
        <taxon>Nematoda</taxon>
        <taxon>Chromadorea</taxon>
        <taxon>Rhabditida</taxon>
        <taxon>Rhabditina</taxon>
        <taxon>Rhabditomorpha</taxon>
        <taxon>Strongyloidea</taxon>
        <taxon>Ancylostomatidae</taxon>
        <taxon>Bunostominae</taxon>
        <taxon>Necator</taxon>
    </lineage>
</organism>
<sequence>MLGQRCWVANLCCSGINISLNVMLVDRNGFRHSAKTVGVMGSSMGNEYTDYLFILAKPSPEDMRVEINALWRQFALTSRENRSKTHYNTKYQGAKNT</sequence>
<gene>
    <name evidence="1" type="primary">Necator_chrIII.g10729</name>
    <name evidence="1" type="ORF">RB195_009964</name>
</gene>
<name>A0ABR1CVP7_NECAM</name>